<evidence type="ECO:0000256" key="1">
    <source>
        <dbReference type="ARBA" id="ARBA00006351"/>
    </source>
</evidence>
<dbReference type="Pfam" id="PF01501">
    <property type="entry name" value="Glyco_transf_8"/>
    <property type="match status" value="1"/>
</dbReference>
<comment type="caution">
    <text evidence="6">The sequence shown here is derived from an EMBL/GenBank/DDBJ whole genome shotgun (WGS) entry which is preliminary data.</text>
</comment>
<protein>
    <recommendedName>
        <fullName evidence="8">Hexosyltransferase</fullName>
    </recommendedName>
</protein>
<dbReference type="PANTHER" id="PTHR13778">
    <property type="entry name" value="GLYCOSYLTRANSFERASE 8 DOMAIN-CONTAINING PROTEIN"/>
    <property type="match status" value="1"/>
</dbReference>
<dbReference type="SUPFAM" id="SSF53448">
    <property type="entry name" value="Nucleotide-diphospho-sugar transferases"/>
    <property type="match status" value="1"/>
</dbReference>
<evidence type="ECO:0000256" key="2">
    <source>
        <dbReference type="ARBA" id="ARBA00022676"/>
    </source>
</evidence>
<evidence type="ECO:0008006" key="8">
    <source>
        <dbReference type="Google" id="ProtNLM"/>
    </source>
</evidence>
<keyword evidence="5" id="KW-0732">Signal</keyword>
<sequence>MVRVAARAALWLLLVRGGSCIEFPESWQREHCVGAPLRGAGGGTVVALATDSTNQLPVMGVINSTLANARRPDAVRFVVVTRHVHALKELLDAFLPASRVSICGGMAEALLQRPALRDLMRLGNSSRVKRKELLSPFNFAAFYLPHALDHAEKILYLDTDVVVRGDVGELAAIDMEGFAAAAVEDCSQQVAKYVNLELLADVDAWGLGARVREHGGACVFNRGVVLFDPARWRNLRLTETIEELVAAFTKSSARLWRGGISQPPFLLALAGRYLKLDISWNVRGLGRMDIGRGEWLLLAEDARSRYGLETSTFDRHVAPSGPFKRTFNPFFQPLAARAKILHFNGELKPWSMDPKDVLHWQLLGMHVAVDLDGVARFSGTCKLRTCATAVNVTTGRRLRSACEQWSSTATLAKSSKRWDQQHFSLDGERWSSKSLGSVGEYYASGCIAPPLCTCLSDLSDDCVTSCAGHWHAYVNADRRRARR</sequence>
<dbReference type="InterPro" id="IPR029044">
    <property type="entry name" value="Nucleotide-diphossugar_trans"/>
</dbReference>
<keyword evidence="7" id="KW-1185">Reference proteome</keyword>
<dbReference type="InterPro" id="IPR050748">
    <property type="entry name" value="Glycosyltrans_8_dom-fam"/>
</dbReference>
<evidence type="ECO:0000256" key="3">
    <source>
        <dbReference type="ARBA" id="ARBA00022679"/>
    </source>
</evidence>
<evidence type="ECO:0000313" key="7">
    <source>
        <dbReference type="Proteomes" id="UP001363151"/>
    </source>
</evidence>
<dbReference type="PANTHER" id="PTHR13778:SF47">
    <property type="entry name" value="LIPOPOLYSACCHARIDE 1,3-GALACTOSYLTRANSFERASE"/>
    <property type="match status" value="1"/>
</dbReference>
<gene>
    <name evidence="6" type="ORF">SO694_00002624</name>
</gene>
<feature type="signal peptide" evidence="5">
    <location>
        <begin position="1"/>
        <end position="20"/>
    </location>
</feature>
<proteinExistence type="inferred from homology"/>
<evidence type="ECO:0000256" key="5">
    <source>
        <dbReference type="SAM" id="SignalP"/>
    </source>
</evidence>
<dbReference type="Gene3D" id="3.90.550.10">
    <property type="entry name" value="Spore Coat Polysaccharide Biosynthesis Protein SpsA, Chain A"/>
    <property type="match status" value="1"/>
</dbReference>
<evidence type="ECO:0000256" key="4">
    <source>
        <dbReference type="ARBA" id="ARBA00022723"/>
    </source>
</evidence>
<evidence type="ECO:0000313" key="6">
    <source>
        <dbReference type="EMBL" id="KAK7253784.1"/>
    </source>
</evidence>
<reference evidence="6 7" key="1">
    <citation type="submission" date="2024-03" db="EMBL/GenBank/DDBJ databases">
        <title>Aureococcus anophagefferens CCMP1851 and Kratosvirus quantuckense: Draft genome of a second virus-susceptible host strain in the model system.</title>
        <authorList>
            <person name="Chase E."/>
            <person name="Truchon A.R."/>
            <person name="Schepens W."/>
            <person name="Wilhelm S.W."/>
        </authorList>
    </citation>
    <scope>NUCLEOTIDE SEQUENCE [LARGE SCALE GENOMIC DNA]</scope>
    <source>
        <strain evidence="6 7">CCMP1851</strain>
    </source>
</reference>
<dbReference type="InterPro" id="IPR002495">
    <property type="entry name" value="Glyco_trans_8"/>
</dbReference>
<keyword evidence="3" id="KW-0808">Transferase</keyword>
<accession>A0ABR1GCR3</accession>
<keyword evidence="4" id="KW-0479">Metal-binding</keyword>
<feature type="chain" id="PRO_5047010639" description="Hexosyltransferase" evidence="5">
    <location>
        <begin position="21"/>
        <end position="483"/>
    </location>
</feature>
<comment type="similarity">
    <text evidence="1">Belongs to the glycosyltransferase 8 family.</text>
</comment>
<name>A0ABR1GCR3_AURAN</name>
<organism evidence="6 7">
    <name type="scientific">Aureococcus anophagefferens</name>
    <name type="common">Harmful bloom alga</name>
    <dbReference type="NCBI Taxonomy" id="44056"/>
    <lineage>
        <taxon>Eukaryota</taxon>
        <taxon>Sar</taxon>
        <taxon>Stramenopiles</taxon>
        <taxon>Ochrophyta</taxon>
        <taxon>Pelagophyceae</taxon>
        <taxon>Pelagomonadales</taxon>
        <taxon>Pelagomonadaceae</taxon>
        <taxon>Aureococcus</taxon>
    </lineage>
</organism>
<dbReference type="EMBL" id="JBBJCI010000034">
    <property type="protein sequence ID" value="KAK7253784.1"/>
    <property type="molecule type" value="Genomic_DNA"/>
</dbReference>
<keyword evidence="2" id="KW-0328">Glycosyltransferase</keyword>
<dbReference type="Proteomes" id="UP001363151">
    <property type="component" value="Unassembled WGS sequence"/>
</dbReference>